<evidence type="ECO:0000313" key="1">
    <source>
        <dbReference type="EMBL" id="AXR78269.1"/>
    </source>
</evidence>
<dbReference type="Proteomes" id="UP000258613">
    <property type="component" value="Chromosome"/>
</dbReference>
<dbReference type="Gene3D" id="3.10.180.10">
    <property type="entry name" value="2,3-Dihydroxybiphenyl 1,2-Dioxygenase, domain 1"/>
    <property type="match status" value="1"/>
</dbReference>
<evidence type="ECO:0000313" key="4">
    <source>
        <dbReference type="Proteomes" id="UP000258707"/>
    </source>
</evidence>
<evidence type="ECO:0000313" key="3">
    <source>
        <dbReference type="Proteomes" id="UP000258613"/>
    </source>
</evidence>
<dbReference type="EMBL" id="CP027033">
    <property type="protein sequence ID" value="AXR81699.1"/>
    <property type="molecule type" value="Genomic_DNA"/>
</dbReference>
<dbReference type="GeneID" id="37642171"/>
<name>A0A346PQA4_9EURY</name>
<evidence type="ECO:0000313" key="2">
    <source>
        <dbReference type="EMBL" id="AXR81699.1"/>
    </source>
</evidence>
<accession>A0A346PQA4</accession>
<dbReference type="EMBL" id="CP024047">
    <property type="protein sequence ID" value="AXR78269.1"/>
    <property type="molecule type" value="Genomic_DNA"/>
</dbReference>
<sequence>MDGIVFFRTERHDEVIAFYRDLGADVWLEQPDCTILEAGDFRFGFCDRESADLEGIVTFVFEDRDGVDAMYERLAALADDEPRFNETYDIYQFFAADPEGRTVEFQCFE</sequence>
<dbReference type="KEGG" id="nan:AArc1_1949"/>
<organism evidence="2 3">
    <name type="scientific">Natrarchaeobaculum sulfurireducens</name>
    <dbReference type="NCBI Taxonomy" id="2044521"/>
    <lineage>
        <taxon>Archaea</taxon>
        <taxon>Methanobacteriati</taxon>
        <taxon>Methanobacteriota</taxon>
        <taxon>Stenosarchaea group</taxon>
        <taxon>Halobacteria</taxon>
        <taxon>Halobacteriales</taxon>
        <taxon>Natrialbaceae</taxon>
        <taxon>Natrarchaeobaculum</taxon>
    </lineage>
</organism>
<reference evidence="4" key="1">
    <citation type="submission" date="2017-10" db="EMBL/GenBank/DDBJ databases">
        <title>Phenotypic and genomic properties of facultatively anaerobic sulfur-reducing natronoarchaea from hypersaline soda lakes.</title>
        <authorList>
            <person name="Sorokin D.Y."/>
            <person name="Kublanov I.V."/>
            <person name="Roman P."/>
            <person name="Sinninghe Damste J.S."/>
            <person name="Golyshin P.N."/>
            <person name="Rojo D."/>
            <person name="Ciordia S."/>
            <person name="Mena Md.C."/>
            <person name="Ferrer M."/>
            <person name="Messina E."/>
            <person name="Smedile F."/>
            <person name="La Spada G."/>
            <person name="La Cono V."/>
            <person name="Yakimov M.M."/>
        </authorList>
    </citation>
    <scope>NUCLEOTIDE SEQUENCE [LARGE SCALE GENOMIC DNA]</scope>
    <source>
        <strain evidence="4">AArc1</strain>
    </source>
</reference>
<dbReference type="Proteomes" id="UP000258707">
    <property type="component" value="Chromosome"/>
</dbReference>
<dbReference type="AlphaFoldDB" id="A0A346PQA4"/>
<dbReference type="KEGG" id="nag:AArcMg_1689"/>
<keyword evidence="3" id="KW-1185">Reference proteome</keyword>
<dbReference type="InterPro" id="IPR029068">
    <property type="entry name" value="Glyas_Bleomycin-R_OHBP_Dase"/>
</dbReference>
<dbReference type="OrthoDB" id="210556at2157"/>
<gene>
    <name evidence="1" type="ORF">AArc1_1949</name>
    <name evidence="2" type="ORF">AArcMg_1689</name>
</gene>
<reference evidence="3" key="2">
    <citation type="submission" date="2018-02" db="EMBL/GenBank/DDBJ databases">
        <title>Phenotypic and genomic properties of facultatively anaerobic sulfur-reducing natronoarchaea from hypersaline soda lakes.</title>
        <authorList>
            <person name="Sorokin D.Y."/>
            <person name="Kublanov I.V."/>
            <person name="Roman P."/>
            <person name="Sinninghe Damste J.S."/>
            <person name="Golyshin P.N."/>
            <person name="Rojo D."/>
            <person name="Ciordia S."/>
            <person name="Mena M.D.C."/>
            <person name="Ferrer M."/>
            <person name="Messina E."/>
            <person name="Smedile F."/>
            <person name="La Spada G."/>
            <person name="La Cono V."/>
            <person name="Yakimov M.M."/>
        </authorList>
    </citation>
    <scope>NUCLEOTIDE SEQUENCE [LARGE SCALE GENOMIC DNA]</scope>
    <source>
        <strain evidence="3">AArc-Mg</strain>
    </source>
</reference>
<dbReference type="SUPFAM" id="SSF54593">
    <property type="entry name" value="Glyoxalase/Bleomycin resistance protein/Dihydroxybiphenyl dioxygenase"/>
    <property type="match status" value="1"/>
</dbReference>
<reference evidence="2" key="3">
    <citation type="journal article" date="2019" name="Int. J. Syst. Evol. Microbiol.">
        <title>Natronolimnobius sulfurireducens sp. nov. and Halalkaliarchaeum desulfuricum gen. nov., sp. nov., the first sulfur-respiring alkaliphilic haloarchaea from hypersaline alkaline lakes.</title>
        <authorList>
            <person name="Sorokin D.Y."/>
            <person name="Yakimov M."/>
            <person name="Messina E."/>
            <person name="Merkel A.Y."/>
            <person name="Bale N.J."/>
            <person name="Sinninghe Damste J.S."/>
        </authorList>
    </citation>
    <scope>NUCLEOTIDE SEQUENCE</scope>
    <source>
        <strain evidence="2">AArc-Mg</strain>
        <strain evidence="1">AArc1</strain>
    </source>
</reference>
<proteinExistence type="predicted"/>
<protein>
    <submittedName>
        <fullName evidence="2">Nitroreductase</fullName>
    </submittedName>
</protein>
<dbReference type="RefSeq" id="WP_117364358.1">
    <property type="nucleotide sequence ID" value="NZ_CP024047.1"/>
</dbReference>
<accession>A0A346PFH4</accession>